<dbReference type="AlphaFoldDB" id="A0A816FUV3"/>
<evidence type="ECO:0000313" key="4">
    <source>
        <dbReference type="Proteomes" id="UP000663828"/>
    </source>
</evidence>
<proteinExistence type="predicted"/>
<sequence length="172" mass="19065">MVFALCVIGFDAYYIVSPSTCFFPSSVCNSSASTRGLFYSDYNFTYIKIPLIKAQLAVGVLMFLLCVAYVIIYIVTSARVHRAKYPKLVYPQIQNQLMTPGAVLNTALPTQPMPTYPTQFPHYPSTLPGYPFPTSIYPPPALLINGENRVTELACPTCKTMMNMTATKRPPA</sequence>
<gene>
    <name evidence="2" type="ORF">EDS130_LOCUS13433</name>
    <name evidence="3" type="ORF">XAT740_LOCUS57767</name>
</gene>
<evidence type="ECO:0000313" key="3">
    <source>
        <dbReference type="EMBL" id="CAF1665932.1"/>
    </source>
</evidence>
<feature type="transmembrane region" description="Helical" evidence="1">
    <location>
        <begin position="54"/>
        <end position="75"/>
    </location>
</feature>
<dbReference type="Proteomes" id="UP000663852">
    <property type="component" value="Unassembled WGS sequence"/>
</dbReference>
<keyword evidence="1" id="KW-0472">Membrane</keyword>
<dbReference type="EMBL" id="CAJNOJ010000053">
    <property type="protein sequence ID" value="CAF0972279.1"/>
    <property type="molecule type" value="Genomic_DNA"/>
</dbReference>
<comment type="caution">
    <text evidence="3">The sequence shown here is derived from an EMBL/GenBank/DDBJ whole genome shotgun (WGS) entry which is preliminary data.</text>
</comment>
<organism evidence="3 4">
    <name type="scientific">Adineta ricciae</name>
    <name type="common">Rotifer</name>
    <dbReference type="NCBI Taxonomy" id="249248"/>
    <lineage>
        <taxon>Eukaryota</taxon>
        <taxon>Metazoa</taxon>
        <taxon>Spiralia</taxon>
        <taxon>Gnathifera</taxon>
        <taxon>Rotifera</taxon>
        <taxon>Eurotatoria</taxon>
        <taxon>Bdelloidea</taxon>
        <taxon>Adinetida</taxon>
        <taxon>Adinetidae</taxon>
        <taxon>Adineta</taxon>
    </lineage>
</organism>
<dbReference type="EMBL" id="CAJNOR010012143">
    <property type="protein sequence ID" value="CAF1665932.1"/>
    <property type="molecule type" value="Genomic_DNA"/>
</dbReference>
<keyword evidence="1" id="KW-0812">Transmembrane</keyword>
<keyword evidence="1" id="KW-1133">Transmembrane helix</keyword>
<accession>A0A816FUV3</accession>
<evidence type="ECO:0000256" key="1">
    <source>
        <dbReference type="SAM" id="Phobius"/>
    </source>
</evidence>
<name>A0A816FUV3_ADIRI</name>
<reference evidence="3" key="1">
    <citation type="submission" date="2021-02" db="EMBL/GenBank/DDBJ databases">
        <authorList>
            <person name="Nowell W R."/>
        </authorList>
    </citation>
    <scope>NUCLEOTIDE SEQUENCE</scope>
</reference>
<dbReference type="Proteomes" id="UP000663828">
    <property type="component" value="Unassembled WGS sequence"/>
</dbReference>
<evidence type="ECO:0000313" key="2">
    <source>
        <dbReference type="EMBL" id="CAF0972279.1"/>
    </source>
</evidence>
<keyword evidence="4" id="KW-1185">Reference proteome</keyword>
<protein>
    <submittedName>
        <fullName evidence="3">Uncharacterized protein</fullName>
    </submittedName>
</protein>